<feature type="region of interest" description="Disordered" evidence="1">
    <location>
        <begin position="310"/>
        <end position="335"/>
    </location>
</feature>
<keyword evidence="4" id="KW-1185">Reference proteome</keyword>
<comment type="caution">
    <text evidence="3">The sequence shown here is derived from an EMBL/GenBank/DDBJ whole genome shotgun (WGS) entry which is preliminary data.</text>
</comment>
<dbReference type="Proteomes" id="UP001392437">
    <property type="component" value="Unassembled WGS sequence"/>
</dbReference>
<gene>
    <name evidence="3" type="ORF">PG999_014773</name>
</gene>
<evidence type="ECO:0000256" key="2">
    <source>
        <dbReference type="SAM" id="SignalP"/>
    </source>
</evidence>
<keyword evidence="2" id="KW-0732">Signal</keyword>
<name>A0AAW0QCV0_9PEZI</name>
<evidence type="ECO:0000256" key="1">
    <source>
        <dbReference type="SAM" id="MobiDB-lite"/>
    </source>
</evidence>
<evidence type="ECO:0000313" key="3">
    <source>
        <dbReference type="EMBL" id="KAK8092574.1"/>
    </source>
</evidence>
<reference evidence="3 4" key="1">
    <citation type="submission" date="2023-01" db="EMBL/GenBank/DDBJ databases">
        <title>Analysis of 21 Apiospora genomes using comparative genomics revels a genus with tremendous synthesis potential of carbohydrate active enzymes and secondary metabolites.</title>
        <authorList>
            <person name="Sorensen T."/>
        </authorList>
    </citation>
    <scope>NUCLEOTIDE SEQUENCE [LARGE SCALE GENOMIC DNA]</scope>
    <source>
        <strain evidence="3 4">CBS 117206</strain>
    </source>
</reference>
<organism evidence="3 4">
    <name type="scientific">Apiospora kogelbergensis</name>
    <dbReference type="NCBI Taxonomy" id="1337665"/>
    <lineage>
        <taxon>Eukaryota</taxon>
        <taxon>Fungi</taxon>
        <taxon>Dikarya</taxon>
        <taxon>Ascomycota</taxon>
        <taxon>Pezizomycotina</taxon>
        <taxon>Sordariomycetes</taxon>
        <taxon>Xylariomycetidae</taxon>
        <taxon>Amphisphaeriales</taxon>
        <taxon>Apiosporaceae</taxon>
        <taxon>Apiospora</taxon>
    </lineage>
</organism>
<feature type="compositionally biased region" description="Polar residues" evidence="1">
    <location>
        <begin position="314"/>
        <end position="327"/>
    </location>
</feature>
<feature type="signal peptide" evidence="2">
    <location>
        <begin position="1"/>
        <end position="20"/>
    </location>
</feature>
<dbReference type="AlphaFoldDB" id="A0AAW0QCV0"/>
<evidence type="ECO:0000313" key="4">
    <source>
        <dbReference type="Proteomes" id="UP001392437"/>
    </source>
</evidence>
<protein>
    <submittedName>
        <fullName evidence="3">Uncharacterized protein</fullName>
    </submittedName>
</protein>
<dbReference type="EMBL" id="JAQQWP010000013">
    <property type="protein sequence ID" value="KAK8092574.1"/>
    <property type="molecule type" value="Genomic_DNA"/>
</dbReference>
<accession>A0AAW0QCV0</accession>
<feature type="chain" id="PRO_5043979360" evidence="2">
    <location>
        <begin position="21"/>
        <end position="348"/>
    </location>
</feature>
<sequence length="348" mass="38311">MARLSTISLFSLTAAAAVAGITIPRANGSCTSPEVRKEWRELSSEEKAEASPTSPQYLLRCLSPSPGVLGPDSRFCLFVAHYAFYQMGKSFDALGRKYSEREERRTFSTTVSSLGLSVLPLGLRDGCYCACSNSPCTPITYMLKGMYGVREQKSLDEVGKEIQKLFSMSSNDVKMAFLPPFIRFCSFEALGITHTCCDPADPVPHDSSGCDDRNPEQGWLEILEQLVVEFEDIAYSMLADVSSLETFWTEYWPGRTQYELDMLNGDNLSDDERANAEEVGVQDGGYQLEDVEAGDDIILHGNFGLINSELDGGTPSTSKADLQNTVPHHSPQDDSVLLGTQHFSFTIP</sequence>
<proteinExistence type="predicted"/>